<dbReference type="Gene3D" id="1.10.530.10">
    <property type="match status" value="1"/>
</dbReference>
<dbReference type="PANTHER" id="PTHR22595">
    <property type="entry name" value="CHITINASE-RELATED"/>
    <property type="match status" value="1"/>
</dbReference>
<dbReference type="GO" id="GO:0006032">
    <property type="term" value="P:chitin catabolic process"/>
    <property type="evidence" value="ECO:0007669"/>
    <property type="project" value="InterPro"/>
</dbReference>
<dbReference type="InterPro" id="IPR000726">
    <property type="entry name" value="Glyco_hydro_19_cat"/>
</dbReference>
<dbReference type="EMBL" id="KE560993">
    <property type="protein sequence ID" value="EPZ34098.1"/>
    <property type="molecule type" value="Genomic_DNA"/>
</dbReference>
<dbReference type="Proteomes" id="UP000281549">
    <property type="component" value="Unassembled WGS sequence"/>
</dbReference>
<dbReference type="AlphaFoldDB" id="A0A075AV44"/>
<dbReference type="GO" id="GO:0004568">
    <property type="term" value="F:chitinase activity"/>
    <property type="evidence" value="ECO:0007669"/>
    <property type="project" value="InterPro"/>
</dbReference>
<evidence type="ECO:0000313" key="6">
    <source>
        <dbReference type="EMBL" id="RKP16557.1"/>
    </source>
</evidence>
<protein>
    <recommendedName>
        <fullName evidence="4">Glycoside hydrolase family 19 catalytic domain-containing protein</fullName>
    </recommendedName>
</protein>
<evidence type="ECO:0000313" key="5">
    <source>
        <dbReference type="EMBL" id="EPZ34098.1"/>
    </source>
</evidence>
<dbReference type="HOGENOM" id="CLU_1008858_0_0_1"/>
<organism evidence="5 7">
    <name type="scientific">Rozella allomycis (strain CSF55)</name>
    <dbReference type="NCBI Taxonomy" id="988480"/>
    <lineage>
        <taxon>Eukaryota</taxon>
        <taxon>Fungi</taxon>
        <taxon>Fungi incertae sedis</taxon>
        <taxon>Cryptomycota</taxon>
        <taxon>Cryptomycota incertae sedis</taxon>
        <taxon>Rozella</taxon>
    </lineage>
</organism>
<feature type="signal peptide" evidence="3">
    <location>
        <begin position="1"/>
        <end position="16"/>
    </location>
</feature>
<reference evidence="5 7" key="1">
    <citation type="journal article" date="2013" name="Curr. Biol.">
        <title>Shared signatures of parasitism and phylogenomics unite Cryptomycota and microsporidia.</title>
        <authorList>
            <person name="James T.Y."/>
            <person name="Pelin A."/>
            <person name="Bonen L."/>
            <person name="Ahrendt S."/>
            <person name="Sain D."/>
            <person name="Corradi N."/>
            <person name="Stajich J.E."/>
        </authorList>
    </citation>
    <scope>NUCLEOTIDE SEQUENCE [LARGE SCALE GENOMIC DNA]</scope>
    <source>
        <strain evidence="5">CSF55</strain>
        <strain evidence="5">CSF55</strain>
    </source>
</reference>
<evidence type="ECO:0000313" key="7">
    <source>
        <dbReference type="Proteomes" id="UP000030755"/>
    </source>
</evidence>
<evidence type="ECO:0000313" key="8">
    <source>
        <dbReference type="Proteomes" id="UP000281549"/>
    </source>
</evidence>
<dbReference type="PANTHER" id="PTHR22595:SF79">
    <property type="entry name" value="CHITINASE 12"/>
    <property type="match status" value="1"/>
</dbReference>
<dbReference type="Pfam" id="PF00182">
    <property type="entry name" value="Glyco_hydro_19"/>
    <property type="match status" value="1"/>
</dbReference>
<evidence type="ECO:0000256" key="3">
    <source>
        <dbReference type="SAM" id="SignalP"/>
    </source>
</evidence>
<keyword evidence="3" id="KW-0732">Signal</keyword>
<evidence type="ECO:0000256" key="2">
    <source>
        <dbReference type="ARBA" id="ARBA00023157"/>
    </source>
</evidence>
<dbReference type="GO" id="GO:0016998">
    <property type="term" value="P:cell wall macromolecule catabolic process"/>
    <property type="evidence" value="ECO:0007669"/>
    <property type="project" value="InterPro"/>
</dbReference>
<keyword evidence="2" id="KW-1015">Disulfide bond</keyword>
<accession>A0A075AV44</accession>
<reference evidence="6" key="3">
    <citation type="submission" date="2018-08" db="EMBL/GenBank/DDBJ databases">
        <title>Leveraging single-cell genomics to expand the Fungal Tree of Life.</title>
        <authorList>
            <consortium name="DOE Joint Genome Institute"/>
            <person name="Ahrendt S.R."/>
            <person name="Quandt C.A."/>
            <person name="Ciobanu D."/>
            <person name="Clum A."/>
            <person name="Salamov A."/>
            <person name="Andreopoulos B."/>
            <person name="Cheng J.-F."/>
            <person name="Woyke T."/>
            <person name="Pelin A."/>
            <person name="Henrissat B."/>
            <person name="Reynolds N."/>
            <person name="Benny G.L."/>
            <person name="Smith M.E."/>
            <person name="James T.Y."/>
            <person name="Grigoriev I.V."/>
        </authorList>
    </citation>
    <scope>NUCLEOTIDE SEQUENCE</scope>
    <source>
        <strain evidence="6">CSF55</strain>
    </source>
</reference>
<feature type="chain" id="PRO_5040665160" description="Glycoside hydrolase family 19 catalytic domain-containing protein" evidence="3">
    <location>
        <begin position="17"/>
        <end position="276"/>
    </location>
</feature>
<keyword evidence="7" id="KW-1185">Reference proteome</keyword>
<dbReference type="InterPro" id="IPR023346">
    <property type="entry name" value="Lysozyme-like_dom_sf"/>
</dbReference>
<keyword evidence="1" id="KW-0611">Plant defense</keyword>
<evidence type="ECO:0000256" key="1">
    <source>
        <dbReference type="ARBA" id="ARBA00022821"/>
    </source>
</evidence>
<proteinExistence type="predicted"/>
<dbReference type="EMBL" id="ML006419">
    <property type="protein sequence ID" value="RKP16557.1"/>
    <property type="molecule type" value="Genomic_DNA"/>
</dbReference>
<reference evidence="8" key="2">
    <citation type="journal article" date="2018" name="Nat. Microbiol.">
        <title>Leveraging single-cell genomics to expand the fungal tree of life.</title>
        <authorList>
            <person name="Ahrendt S.R."/>
            <person name="Quandt C.A."/>
            <person name="Ciobanu D."/>
            <person name="Clum A."/>
            <person name="Salamov A."/>
            <person name="Andreopoulos B."/>
            <person name="Cheng J.F."/>
            <person name="Woyke T."/>
            <person name="Pelin A."/>
            <person name="Henrissat B."/>
            <person name="Reynolds N.K."/>
            <person name="Benny G.L."/>
            <person name="Smith M.E."/>
            <person name="James T.Y."/>
            <person name="Grigoriev I.V."/>
        </authorList>
    </citation>
    <scope>NUCLEOTIDE SEQUENCE [LARGE SCALE GENOMIC DNA]</scope>
    <source>
        <strain evidence="8">CSF55</strain>
    </source>
</reference>
<dbReference type="OrthoDB" id="2100254at2759"/>
<dbReference type="GO" id="GO:0006952">
    <property type="term" value="P:defense response"/>
    <property type="evidence" value="ECO:0007669"/>
    <property type="project" value="UniProtKB-KW"/>
</dbReference>
<dbReference type="SUPFAM" id="SSF53955">
    <property type="entry name" value="Lysozyme-like"/>
    <property type="match status" value="1"/>
</dbReference>
<evidence type="ECO:0000259" key="4">
    <source>
        <dbReference type="Pfam" id="PF00182"/>
    </source>
</evidence>
<gene>
    <name evidence="5" type="ORF">O9G_003178</name>
    <name evidence="6" type="ORF">ROZALSC1DRAFT_31526</name>
</gene>
<dbReference type="STRING" id="988480.A0A075AV44"/>
<dbReference type="Proteomes" id="UP000030755">
    <property type="component" value="Unassembled WGS sequence"/>
</dbReference>
<sequence length="276" mass="31103">MKVPVVFCIFVSFSIAAKLGITVKQFVSAVQKACKIFGPNERLGQDHILELKKIAPELQFRLPTDNELKDKALGLKSAIGSEDVFTSKEEFVAFLSNVLYESWCLTQKEEIRCRHDPKGCEAQPEYNKKYWGRGYIQVTTKDNYKSFSDAVKDPNIMTNPSLVASEKYAWVSAIQFWKKGNARSKATNCGQALMIVNPPECKASDKTNFKDYQTYYQFAPPYRLKLAQVLATEFGAKDGSSESKAACPQMALSIEQGWNDHCAVPEHRNRSPTCKK</sequence>
<feature type="domain" description="Glycoside hydrolase family 19 catalytic" evidence="4">
    <location>
        <begin position="103"/>
        <end position="180"/>
    </location>
</feature>
<name>A0A075AV44_ROZAC</name>